<evidence type="ECO:0000313" key="3">
    <source>
        <dbReference type="Proteomes" id="UP000515163"/>
    </source>
</evidence>
<evidence type="ECO:0000313" key="4">
    <source>
        <dbReference type="RefSeq" id="XP_031549670.1"/>
    </source>
</evidence>
<dbReference type="Proteomes" id="UP000515163">
    <property type="component" value="Unplaced"/>
</dbReference>
<gene>
    <name evidence="4" type="primary">LOC116287168</name>
</gene>
<dbReference type="InParanoid" id="A0A6P8HAZ9"/>
<dbReference type="KEGG" id="aten:116287168"/>
<protein>
    <submittedName>
        <fullName evidence="4">Uncharacterized protein LOC116287168 isoform X1</fullName>
    </submittedName>
</protein>
<dbReference type="RefSeq" id="XP_031549670.1">
    <property type="nucleotide sequence ID" value="XM_031693810.1"/>
</dbReference>
<evidence type="ECO:0000256" key="1">
    <source>
        <dbReference type="SAM" id="MobiDB-lite"/>
    </source>
</evidence>
<proteinExistence type="predicted"/>
<dbReference type="InterPro" id="IPR001007">
    <property type="entry name" value="VWF_dom"/>
</dbReference>
<name>A0A6P8HAZ9_ACTTE</name>
<accession>A0A6P8HAZ9</accession>
<sequence>MMQSIAGSEAVLASLVFDATLRSRRTSITMSLKDDKENTVNVKVQAVGCFGDAHSPRALRNMYFNARGFYAPDGSKTTDVIKACAENAYERGYKVVFGIQYYGECWSDDVAEGRYNMYGVSSSCEHGVGKGWANMVYRITVIPKSPVEGCNINGKEYSKEAEMMIPNDWSSNVYDSKCMKCICSGGQAMDCQVQMFCETGYEGLCSRWRNATGECCPVCDCYHEGKPMEVGSTWVVREGPRCSECTCGANNIAKCTNQQGCICTDGYDAIPVPGKCCPECVPKKSTTTTSPPPETIPTTKERPPPTFPIFV</sequence>
<organism evidence="3 4">
    <name type="scientific">Actinia tenebrosa</name>
    <name type="common">Australian red waratah sea anemone</name>
    <dbReference type="NCBI Taxonomy" id="6105"/>
    <lineage>
        <taxon>Eukaryota</taxon>
        <taxon>Metazoa</taxon>
        <taxon>Cnidaria</taxon>
        <taxon>Anthozoa</taxon>
        <taxon>Hexacorallia</taxon>
        <taxon>Actiniaria</taxon>
        <taxon>Actiniidae</taxon>
        <taxon>Actinia</taxon>
    </lineage>
</organism>
<reference evidence="4" key="1">
    <citation type="submission" date="2025-08" db="UniProtKB">
        <authorList>
            <consortium name="RefSeq"/>
        </authorList>
    </citation>
    <scope>IDENTIFICATION</scope>
    <source>
        <tissue evidence="4">Tentacle</tissue>
    </source>
</reference>
<dbReference type="SUPFAM" id="SSF57603">
    <property type="entry name" value="FnI-like domain"/>
    <property type="match status" value="1"/>
</dbReference>
<evidence type="ECO:0000259" key="2">
    <source>
        <dbReference type="PROSITE" id="PS50184"/>
    </source>
</evidence>
<feature type="domain" description="VWFC" evidence="2">
    <location>
        <begin position="221"/>
        <end position="281"/>
    </location>
</feature>
<dbReference type="PROSITE" id="PS50184">
    <property type="entry name" value="VWFC_2"/>
    <property type="match status" value="1"/>
</dbReference>
<keyword evidence="3" id="KW-1185">Reference proteome</keyword>
<dbReference type="GeneID" id="116287168"/>
<dbReference type="AlphaFoldDB" id="A0A6P8HAZ9"/>
<dbReference type="OrthoDB" id="5952633at2759"/>
<feature type="region of interest" description="Disordered" evidence="1">
    <location>
        <begin position="283"/>
        <end position="311"/>
    </location>
</feature>